<evidence type="ECO:0000313" key="4">
    <source>
        <dbReference type="Proteomes" id="UP000502706"/>
    </source>
</evidence>
<gene>
    <name evidence="3" type="ORF">GBA65_12075</name>
</gene>
<keyword evidence="2" id="KW-0472">Membrane</keyword>
<name>A0A6G8PY73_9ACTN</name>
<feature type="transmembrane region" description="Helical" evidence="2">
    <location>
        <begin position="61"/>
        <end position="77"/>
    </location>
</feature>
<keyword evidence="2" id="KW-1133">Transmembrane helix</keyword>
<reference evidence="3 4" key="1">
    <citation type="submission" date="2019-10" db="EMBL/GenBank/DDBJ databases">
        <title>Rubrobacter sp nov SCSIO 52915 isolated from a deep-sea sediment in the South China Sea.</title>
        <authorList>
            <person name="Chen R.W."/>
        </authorList>
    </citation>
    <scope>NUCLEOTIDE SEQUENCE [LARGE SCALE GENOMIC DNA]</scope>
    <source>
        <strain evidence="3 4">SCSIO 52915</strain>
    </source>
</reference>
<dbReference type="AlphaFoldDB" id="A0A6G8PY73"/>
<sequence>MSERTKLGLGIAGAAAIIGLLGDGLLRATPWGLNVFLFALALVGLAASLAAWRGVGLRGEGRLLVAPLLLFAALFAWRDSDTLAVVNGLSLLVALSLVVSRSRSGTLVAGLSDYLYWGLQAALYACAGPVPLLARDVSLRELRLGGYGTVLGVLRGLAIAAPLLLLFGALFAAADAVFEDLVVGLFDFDLPDLLGHLFLISLFAWVSSGLLRLALVGESCPRPGVRPSSGSGSWSSGLSWPA</sequence>
<evidence type="ECO:0000313" key="3">
    <source>
        <dbReference type="EMBL" id="QIN79140.1"/>
    </source>
</evidence>
<feature type="region of interest" description="Disordered" evidence="1">
    <location>
        <begin position="222"/>
        <end position="242"/>
    </location>
</feature>
<protein>
    <recommendedName>
        <fullName evidence="5">DUF4173 domain-containing protein</fullName>
    </recommendedName>
</protein>
<feature type="transmembrane region" description="Helical" evidence="2">
    <location>
        <begin position="84"/>
        <end position="102"/>
    </location>
</feature>
<dbReference type="EMBL" id="CP045121">
    <property type="protein sequence ID" value="QIN79140.1"/>
    <property type="molecule type" value="Genomic_DNA"/>
</dbReference>
<evidence type="ECO:0000256" key="2">
    <source>
        <dbReference type="SAM" id="Phobius"/>
    </source>
</evidence>
<evidence type="ECO:0000256" key="1">
    <source>
        <dbReference type="SAM" id="MobiDB-lite"/>
    </source>
</evidence>
<keyword evidence="4" id="KW-1185">Reference proteome</keyword>
<dbReference type="KEGG" id="rmar:GBA65_12075"/>
<keyword evidence="2" id="KW-0812">Transmembrane</keyword>
<dbReference type="Proteomes" id="UP000502706">
    <property type="component" value="Chromosome"/>
</dbReference>
<organism evidence="3 4">
    <name type="scientific">Rubrobacter marinus</name>
    <dbReference type="NCBI Taxonomy" id="2653852"/>
    <lineage>
        <taxon>Bacteria</taxon>
        <taxon>Bacillati</taxon>
        <taxon>Actinomycetota</taxon>
        <taxon>Rubrobacteria</taxon>
        <taxon>Rubrobacterales</taxon>
        <taxon>Rubrobacteraceae</taxon>
        <taxon>Rubrobacter</taxon>
    </lineage>
</organism>
<feature type="transmembrane region" description="Helical" evidence="2">
    <location>
        <begin position="6"/>
        <end position="26"/>
    </location>
</feature>
<proteinExistence type="predicted"/>
<accession>A0A6G8PY73</accession>
<feature type="transmembrane region" description="Helical" evidence="2">
    <location>
        <begin position="193"/>
        <end position="215"/>
    </location>
</feature>
<evidence type="ECO:0008006" key="5">
    <source>
        <dbReference type="Google" id="ProtNLM"/>
    </source>
</evidence>
<feature type="transmembrane region" description="Helical" evidence="2">
    <location>
        <begin position="146"/>
        <end position="173"/>
    </location>
</feature>
<feature type="transmembrane region" description="Helical" evidence="2">
    <location>
        <begin position="33"/>
        <end position="55"/>
    </location>
</feature>
<dbReference type="RefSeq" id="WP_166396799.1">
    <property type="nucleotide sequence ID" value="NZ_CP045121.1"/>
</dbReference>
<dbReference type="Pfam" id="PF13687">
    <property type="entry name" value="DUF4153"/>
    <property type="match status" value="1"/>
</dbReference>
<dbReference type="InterPro" id="IPR025291">
    <property type="entry name" value="DUF4153"/>
</dbReference>